<evidence type="ECO:0000313" key="4">
    <source>
        <dbReference type="Proteomes" id="UP000276901"/>
    </source>
</evidence>
<proteinExistence type="predicted"/>
<dbReference type="AlphaFoldDB" id="A0AAE7C2F8"/>
<keyword evidence="4" id="KW-1185">Reference proteome</keyword>
<dbReference type="RefSeq" id="WP_165894262.1">
    <property type="nucleotide sequence ID" value="NZ_CP015029.1"/>
</dbReference>
<reference evidence="3 4" key="2">
    <citation type="submission" date="2018-11" db="EMBL/GenBank/DDBJ databases">
        <title>Genomic Encyclopedia of Type Strains, Phase IV (KMG-IV): sequencing the most valuable type-strain genomes for metagenomic binning, comparative biology and taxonomic classification.</title>
        <authorList>
            <person name="Goeker M."/>
        </authorList>
    </citation>
    <scope>NUCLEOTIDE SEQUENCE [LARGE SCALE GENOMIC DNA]</scope>
    <source>
        <strain evidence="3 4">DSM 25797</strain>
    </source>
</reference>
<dbReference type="InterPro" id="IPR002654">
    <property type="entry name" value="Glyco_trans_25"/>
</dbReference>
<dbReference type="KEGG" id="fcl:A4G17_06125"/>
<reference evidence="2 5" key="1">
    <citation type="submission" date="2016-03" db="EMBL/GenBank/DDBJ databases">
        <authorList>
            <person name="Hansen M.J."/>
            <person name="Bojesen A.M."/>
            <person name="Planet P."/>
        </authorList>
    </citation>
    <scope>NUCLEOTIDE SEQUENCE [LARGE SCALE GENOMIC DNA]</scope>
    <source>
        <strain evidence="2 5">HPA 21</strain>
    </source>
</reference>
<evidence type="ECO:0000259" key="1">
    <source>
        <dbReference type="Pfam" id="PF01755"/>
    </source>
</evidence>
<gene>
    <name evidence="2" type="ORF">A4G17_06125</name>
    <name evidence="3" type="ORF">EDC49_0943</name>
</gene>
<dbReference type="EMBL" id="RKQT01000001">
    <property type="protein sequence ID" value="RPE96548.1"/>
    <property type="molecule type" value="Genomic_DNA"/>
</dbReference>
<dbReference type="Proteomes" id="UP000276901">
    <property type="component" value="Unassembled WGS sequence"/>
</dbReference>
<dbReference type="EMBL" id="CP015029">
    <property type="protein sequence ID" value="QIM65039.1"/>
    <property type="molecule type" value="Genomic_DNA"/>
</dbReference>
<organism evidence="2 5">
    <name type="scientific">Frederiksenia canicola</name>
    <dbReference type="NCBI Taxonomy" id="123824"/>
    <lineage>
        <taxon>Bacteria</taxon>
        <taxon>Pseudomonadati</taxon>
        <taxon>Pseudomonadota</taxon>
        <taxon>Gammaproteobacteria</taxon>
        <taxon>Pasteurellales</taxon>
        <taxon>Pasteurellaceae</taxon>
        <taxon>Frederiksenia</taxon>
    </lineage>
</organism>
<dbReference type="Proteomes" id="UP000502287">
    <property type="component" value="Chromosome"/>
</dbReference>
<sequence>MQKINTPPSIFIISLKNSPRREFINKRLTDLGFSFEFFDATYGKDLSEEQLKEIDFDFYPNKYAARRPLTLGEIGCAMSHIKLYEHLVHNNIEKAIILEDDAIVSLYFKEILVDALNRLPKRAEILFFDHGKAKIFPFTKNLVERYRLARYLKPSKNSKRTIIRTTAYLITLNGAKKLLKYAYPIRMPSDFLTGSLQLTHINAYGIEPACVFGGSHSEIDQMENRYK</sequence>
<evidence type="ECO:0000313" key="3">
    <source>
        <dbReference type="EMBL" id="RPE96548.1"/>
    </source>
</evidence>
<evidence type="ECO:0000313" key="2">
    <source>
        <dbReference type="EMBL" id="QIM65039.1"/>
    </source>
</evidence>
<accession>A0AAE7C2F8</accession>
<dbReference type="Pfam" id="PF01755">
    <property type="entry name" value="Glyco_transf_25"/>
    <property type="match status" value="1"/>
</dbReference>
<dbReference type="CDD" id="cd06532">
    <property type="entry name" value="Glyco_transf_25"/>
    <property type="match status" value="1"/>
</dbReference>
<evidence type="ECO:0000313" key="5">
    <source>
        <dbReference type="Proteomes" id="UP000502287"/>
    </source>
</evidence>
<protein>
    <submittedName>
        <fullName evidence="2">Beta-1,4-galactosyltransferase</fullName>
    </submittedName>
    <submittedName>
        <fullName evidence="3">Glycosyl transferase family 25</fullName>
    </submittedName>
</protein>
<keyword evidence="3" id="KW-0808">Transferase</keyword>
<dbReference type="GO" id="GO:0016740">
    <property type="term" value="F:transferase activity"/>
    <property type="evidence" value="ECO:0007669"/>
    <property type="project" value="UniProtKB-KW"/>
</dbReference>
<name>A0AAE7C2F8_9PAST</name>
<feature type="domain" description="Glycosyl transferase family 25" evidence="1">
    <location>
        <begin position="9"/>
        <end position="193"/>
    </location>
</feature>